<feature type="compositionally biased region" description="Basic and acidic residues" evidence="1">
    <location>
        <begin position="235"/>
        <end position="250"/>
    </location>
</feature>
<feature type="compositionally biased region" description="Polar residues" evidence="1">
    <location>
        <begin position="207"/>
        <end position="217"/>
    </location>
</feature>
<reference evidence="3" key="1">
    <citation type="submission" date="2022-01" db="EMBL/GenBank/DDBJ databases">
        <authorList>
            <person name="King R."/>
        </authorList>
    </citation>
    <scope>NUCLEOTIDE SEQUENCE</scope>
</reference>
<reference evidence="3" key="2">
    <citation type="submission" date="2022-10" db="EMBL/GenBank/DDBJ databases">
        <authorList>
            <consortium name="ENA_rothamsted_submissions"/>
            <consortium name="culmorum"/>
            <person name="King R."/>
        </authorList>
    </citation>
    <scope>NUCLEOTIDE SEQUENCE</scope>
</reference>
<feature type="chain" id="PRO_5040216664" description="Mucin-5AC" evidence="2">
    <location>
        <begin position="31"/>
        <end position="1609"/>
    </location>
</feature>
<evidence type="ECO:0000313" key="3">
    <source>
        <dbReference type="EMBL" id="CAH1729516.1"/>
    </source>
</evidence>
<feature type="compositionally biased region" description="Polar residues" evidence="1">
    <location>
        <begin position="992"/>
        <end position="1011"/>
    </location>
</feature>
<evidence type="ECO:0000256" key="2">
    <source>
        <dbReference type="SAM" id="SignalP"/>
    </source>
</evidence>
<feature type="signal peptide" evidence="2">
    <location>
        <begin position="1"/>
        <end position="30"/>
    </location>
</feature>
<feature type="compositionally biased region" description="Low complexity" evidence="1">
    <location>
        <begin position="976"/>
        <end position="985"/>
    </location>
</feature>
<feature type="compositionally biased region" description="Low complexity" evidence="1">
    <location>
        <begin position="694"/>
        <end position="722"/>
    </location>
</feature>
<feature type="region of interest" description="Disordered" evidence="1">
    <location>
        <begin position="1323"/>
        <end position="1358"/>
    </location>
</feature>
<feature type="compositionally biased region" description="Low complexity" evidence="1">
    <location>
        <begin position="319"/>
        <end position="338"/>
    </location>
</feature>
<feature type="compositionally biased region" description="Low complexity" evidence="1">
    <location>
        <begin position="1516"/>
        <end position="1527"/>
    </location>
</feature>
<feature type="region of interest" description="Disordered" evidence="1">
    <location>
        <begin position="976"/>
        <end position="1011"/>
    </location>
</feature>
<dbReference type="Proteomes" id="UP001153620">
    <property type="component" value="Chromosome 3"/>
</dbReference>
<evidence type="ECO:0008006" key="5">
    <source>
        <dbReference type="Google" id="ProtNLM"/>
    </source>
</evidence>
<protein>
    <recommendedName>
        <fullName evidence="5">Mucin-5AC</fullName>
    </recommendedName>
</protein>
<feature type="region of interest" description="Disordered" evidence="1">
    <location>
        <begin position="649"/>
        <end position="669"/>
    </location>
</feature>
<proteinExistence type="predicted"/>
<evidence type="ECO:0000313" key="4">
    <source>
        <dbReference type="Proteomes" id="UP001153620"/>
    </source>
</evidence>
<feature type="compositionally biased region" description="Low complexity" evidence="1">
    <location>
        <begin position="526"/>
        <end position="557"/>
    </location>
</feature>
<feature type="region of interest" description="Disordered" evidence="1">
    <location>
        <begin position="207"/>
        <end position="250"/>
    </location>
</feature>
<dbReference type="EMBL" id="OU895879">
    <property type="protein sequence ID" value="CAH1729516.1"/>
    <property type="molecule type" value="Genomic_DNA"/>
</dbReference>
<feature type="region of interest" description="Disordered" evidence="1">
    <location>
        <begin position="685"/>
        <end position="722"/>
    </location>
</feature>
<feature type="region of interest" description="Disordered" evidence="1">
    <location>
        <begin position="272"/>
        <end position="301"/>
    </location>
</feature>
<name>A0A9P0NNP2_9DIPT</name>
<keyword evidence="4" id="KW-1185">Reference proteome</keyword>
<feature type="compositionally biased region" description="Polar residues" evidence="1">
    <location>
        <begin position="654"/>
        <end position="665"/>
    </location>
</feature>
<feature type="region of interest" description="Disordered" evidence="1">
    <location>
        <begin position="1102"/>
        <end position="1171"/>
    </location>
</feature>
<feature type="compositionally biased region" description="Low complexity" evidence="1">
    <location>
        <begin position="1375"/>
        <end position="1405"/>
    </location>
</feature>
<organism evidence="3 4">
    <name type="scientific">Chironomus riparius</name>
    <dbReference type="NCBI Taxonomy" id="315576"/>
    <lineage>
        <taxon>Eukaryota</taxon>
        <taxon>Metazoa</taxon>
        <taxon>Ecdysozoa</taxon>
        <taxon>Arthropoda</taxon>
        <taxon>Hexapoda</taxon>
        <taxon>Insecta</taxon>
        <taxon>Pterygota</taxon>
        <taxon>Neoptera</taxon>
        <taxon>Endopterygota</taxon>
        <taxon>Diptera</taxon>
        <taxon>Nematocera</taxon>
        <taxon>Chironomoidea</taxon>
        <taxon>Chironomidae</taxon>
        <taxon>Chironominae</taxon>
        <taxon>Chironomus</taxon>
    </lineage>
</organism>
<feature type="region of interest" description="Disordered" evidence="1">
    <location>
        <begin position="1515"/>
        <end position="1551"/>
    </location>
</feature>
<sequence length="1609" mass="176887">MNWNKFKLRIMPIVLLAICCLFGFIDSIQAQHVLVQSAQQQPFVQPNIEYGAWNPVVDHVDYLPETKINRARSIPSSPHERQFVPKSQIKNRNRGDAVKSQNRRNFEAAAPQDQNIEKKPNVSTLRPAYKRRTYSTSTTISTPPATIKFESSTGSQFKNHLKNTSDVVTAKPRRPFTLRTTSENVLVTASEFPSSTRASPGKKIIVTTSEAPSSTRASPVKKVPPSRGNFRPKSSSKEAGDTKDDGDNYPEHFKQLLKSKEVFTEGNDKNVIKKPIKPFRPTSTSEKPIRPVTSANKPKSNVLFPTRQNRFLPKAQSITATTTEAPSSSSQSVTVVPKRPLRTRTRPTERTRANIGSTLQEPPTIKKSTPIYATRSPVAQESEAYEDRIITQADGLKQIDPPISEYIPRTNAIGSSSSALKFSSRFRNSENLSKNGREPSYQATVPTITSTSQLDLNDIDLDRWREILPLAAELIQNDAEIMTQSPSQTVSIYEALAEILSKPTESLSFLNNKSTESTLISEAPFSSTTTPTTSTTSTTTTSTTTTSTTTQQPTTSTAAFESSKDNSSLILDLLQKYQNETDTQVKSQNIFSLAKKTHSHELDHNSQSEHEENKINYILPETVFTTVTPLQFEEKLTTQSTIAAGKVSVHPNGIDSSTNPTSSTVELPKSTRDSFENEIFFDENEESGFRTSPSPKTTVQVTRTTSSISSSSTSIPKTSQSSTTLFFDDTSPITFPTTTTENIADRNLKVLQELLNTRKTTKEIPQTTEVPQTTNINFVDRNVKALQELLGNTRKTTMEIYETTEVPQTVPTTTANFVEENQKILQQLLGNTRKAVQQTTDIQTTTSKNFVDENVKILQQLLGNTRKTSQKNLRTTEMPTSTTKNFVDSNFDILQQLLGNTRKSNQILTTTDIPKTTTKNFVDTNVNILQQLLGNTRKTTQQTYSTTEVPSTFFISTTESPKTFVSTTELPITTKTRTTQPSTTITRRKVPTQLSTQSTRNTEAISSTTSIKQTVQTTDQSSTQSVSDAITTSTSIVPKTTHRFTPLQIPNDPPSTKFIETTTTQQPTRKAPFTDQDDLDFLRQLSKFINGGATTATIRRLTTTTRRPTTQSTTTTTQSTTSTTQSTTISTTPSTTTSTTPIPTTSTTQSTTTRPLTTIPKLTSSRLPTTHSDADDISFLMNLRDYAGIINLTTERSALAQKILELALNRTSKSVVDSKQSANNLLESMKPAPFTTTQSPELIMSKIANAQKDINMMSAIIEGNSNGRVQTKLSPEEIEKTKKMLQKDVNQYNKDIQLLSLLIGRPLNDRDIAKLAATNLGKPNVKVPAFTPLPASTTTTLGTTSTTQSSSSTNSIPAFKHLSDSESQFLQALQQIQTTRSQSTTSTSTTTTSTSSPRPITSIPRNLQSRPRSQEALIADLLKQQGIGPANINQIPIDKLIEQLSNDNRLNRGILLTPVPTTTIRPFSPMPPLNRQPRPILDGLSWLWRTWQETAPGYQTAPVRQQSFAPFSSFAQPVRPQQPQPQQTASNIDDLSFDDQQDSSSNGGFVGNSPLGQNGFLGAAIGVTRAVSRFLGVALTGAGQVLQGAFSGGSSASNPNFGLFGGSRL</sequence>
<feature type="compositionally biased region" description="Low complexity" evidence="1">
    <location>
        <begin position="1336"/>
        <end position="1355"/>
    </location>
</feature>
<feature type="region of interest" description="Disordered" evidence="1">
    <location>
        <begin position="318"/>
        <end position="348"/>
    </location>
</feature>
<feature type="compositionally biased region" description="Polar residues" evidence="1">
    <location>
        <begin position="1160"/>
        <end position="1171"/>
    </location>
</feature>
<accession>A0A9P0NNP2</accession>
<gene>
    <name evidence="3" type="ORF">CHIRRI_LOCUS11623</name>
</gene>
<evidence type="ECO:0000256" key="1">
    <source>
        <dbReference type="SAM" id="MobiDB-lite"/>
    </source>
</evidence>
<feature type="compositionally biased region" description="Low complexity" evidence="1">
    <location>
        <begin position="1102"/>
        <end position="1159"/>
    </location>
</feature>
<keyword evidence="2" id="KW-0732">Signal</keyword>
<feature type="region of interest" description="Disordered" evidence="1">
    <location>
        <begin position="521"/>
        <end position="562"/>
    </location>
</feature>
<feature type="region of interest" description="Disordered" evidence="1">
    <location>
        <begin position="1374"/>
        <end position="1411"/>
    </location>
</feature>